<dbReference type="EMBL" id="CM035414">
    <property type="protein sequence ID" value="KAH7429032.1"/>
    <property type="molecule type" value="Genomic_DNA"/>
</dbReference>
<keyword evidence="2" id="KW-1185">Reference proteome</keyword>
<evidence type="ECO:0000313" key="1">
    <source>
        <dbReference type="EMBL" id="KAH7429032.1"/>
    </source>
</evidence>
<gene>
    <name evidence="1" type="ORF">KP509_09G028000</name>
</gene>
<protein>
    <submittedName>
        <fullName evidence="1">Uncharacterized protein</fullName>
    </submittedName>
</protein>
<reference evidence="1" key="1">
    <citation type="submission" date="2021-08" db="EMBL/GenBank/DDBJ databases">
        <title>WGS assembly of Ceratopteris richardii.</title>
        <authorList>
            <person name="Marchant D.B."/>
            <person name="Chen G."/>
            <person name="Jenkins J."/>
            <person name="Shu S."/>
            <person name="Leebens-Mack J."/>
            <person name="Grimwood J."/>
            <person name="Schmutz J."/>
            <person name="Soltis P."/>
            <person name="Soltis D."/>
            <person name="Chen Z.-H."/>
        </authorList>
    </citation>
    <scope>NUCLEOTIDE SEQUENCE</scope>
    <source>
        <strain evidence="1">Whitten #5841</strain>
        <tissue evidence="1">Leaf</tissue>
    </source>
</reference>
<accession>A0A8T2U1A8</accession>
<proteinExistence type="predicted"/>
<sequence length="63" mass="7543">MLTKIEGCLKMFLQQEENAQACYNGVVLNMSKRSIHDIKWFPFSNSKQTYFYEIILKQNKEYT</sequence>
<dbReference type="AlphaFoldDB" id="A0A8T2U1A8"/>
<evidence type="ECO:0000313" key="2">
    <source>
        <dbReference type="Proteomes" id="UP000825935"/>
    </source>
</evidence>
<comment type="caution">
    <text evidence="1">The sequence shown here is derived from an EMBL/GenBank/DDBJ whole genome shotgun (WGS) entry which is preliminary data.</text>
</comment>
<name>A0A8T2U1A8_CERRI</name>
<dbReference type="Proteomes" id="UP000825935">
    <property type="component" value="Chromosome 9"/>
</dbReference>
<organism evidence="1 2">
    <name type="scientific">Ceratopteris richardii</name>
    <name type="common">Triangle waterfern</name>
    <dbReference type="NCBI Taxonomy" id="49495"/>
    <lineage>
        <taxon>Eukaryota</taxon>
        <taxon>Viridiplantae</taxon>
        <taxon>Streptophyta</taxon>
        <taxon>Embryophyta</taxon>
        <taxon>Tracheophyta</taxon>
        <taxon>Polypodiopsida</taxon>
        <taxon>Polypodiidae</taxon>
        <taxon>Polypodiales</taxon>
        <taxon>Pteridineae</taxon>
        <taxon>Pteridaceae</taxon>
        <taxon>Parkerioideae</taxon>
        <taxon>Ceratopteris</taxon>
    </lineage>
</organism>